<dbReference type="PANTHER" id="PTHR45735">
    <property type="entry name" value="CLEAVAGE STIMULATION FACTOR SUBUNIT 2"/>
    <property type="match status" value="1"/>
</dbReference>
<dbReference type="EMBL" id="LR746274">
    <property type="protein sequence ID" value="CAA7405259.1"/>
    <property type="molecule type" value="Genomic_DNA"/>
</dbReference>
<evidence type="ECO:0000259" key="4">
    <source>
        <dbReference type="Pfam" id="PF14304"/>
    </source>
</evidence>
<dbReference type="Gene3D" id="1.10.20.70">
    <property type="entry name" value="Transcription termination and cleavage factor, C-terminal domain"/>
    <property type="match status" value="1"/>
</dbReference>
<keyword evidence="2" id="KW-0539">Nucleus</keyword>
<feature type="region of interest" description="Disordered" evidence="3">
    <location>
        <begin position="48"/>
        <end position="67"/>
    </location>
</feature>
<dbReference type="GO" id="GO:0031124">
    <property type="term" value="P:mRNA 3'-end processing"/>
    <property type="evidence" value="ECO:0007669"/>
    <property type="project" value="InterPro"/>
</dbReference>
<evidence type="ECO:0000256" key="2">
    <source>
        <dbReference type="ARBA" id="ARBA00023242"/>
    </source>
</evidence>
<keyword evidence="7" id="KW-1185">Reference proteome</keyword>
<dbReference type="PANTHER" id="PTHR45735:SF2">
    <property type="entry name" value="CLEAVAGE STIMULATION FACTOR SUBUNIT 2"/>
    <property type="match status" value="1"/>
</dbReference>
<dbReference type="GO" id="GO:0005847">
    <property type="term" value="C:mRNA cleavage and polyadenylation specificity factor complex"/>
    <property type="evidence" value="ECO:0007669"/>
    <property type="project" value="TreeGrafter"/>
</dbReference>
<dbReference type="GO" id="GO:0003729">
    <property type="term" value="F:mRNA binding"/>
    <property type="evidence" value="ECO:0007669"/>
    <property type="project" value="TreeGrafter"/>
</dbReference>
<dbReference type="InterPro" id="IPR026896">
    <property type="entry name" value="CSTF_C"/>
</dbReference>
<protein>
    <submittedName>
        <fullName evidence="6">Uncharacterized protein</fullName>
    </submittedName>
</protein>
<organism evidence="6 7">
    <name type="scientific">Spirodela intermedia</name>
    <name type="common">Intermediate duckweed</name>
    <dbReference type="NCBI Taxonomy" id="51605"/>
    <lineage>
        <taxon>Eukaryota</taxon>
        <taxon>Viridiplantae</taxon>
        <taxon>Streptophyta</taxon>
        <taxon>Embryophyta</taxon>
        <taxon>Tracheophyta</taxon>
        <taxon>Spermatophyta</taxon>
        <taxon>Magnoliopsida</taxon>
        <taxon>Liliopsida</taxon>
        <taxon>Araceae</taxon>
        <taxon>Lemnoideae</taxon>
        <taxon>Spirodela</taxon>
    </lineage>
</organism>
<evidence type="ECO:0000313" key="7">
    <source>
        <dbReference type="Proteomes" id="UP000663760"/>
    </source>
</evidence>
<feature type="domain" description="Transcription termination and cleavage factor C-terminal" evidence="4">
    <location>
        <begin position="369"/>
        <end position="401"/>
    </location>
</feature>
<dbReference type="Proteomes" id="UP000663760">
    <property type="component" value="Chromosome 11"/>
</dbReference>
<name>A0A7I8L5H6_SPIIN</name>
<dbReference type="OrthoDB" id="272703at2759"/>
<dbReference type="AlphaFoldDB" id="A0A7I8L5H6"/>
<reference evidence="6" key="1">
    <citation type="submission" date="2020-02" db="EMBL/GenBank/DDBJ databases">
        <authorList>
            <person name="Scholz U."/>
            <person name="Mascher M."/>
            <person name="Fiebig A."/>
        </authorList>
    </citation>
    <scope>NUCLEOTIDE SEQUENCE</scope>
</reference>
<dbReference type="Pfam" id="PF14304">
    <property type="entry name" value="CSTF_C"/>
    <property type="match status" value="1"/>
</dbReference>
<accession>A0A7I8L5H6</accession>
<dbReference type="InterPro" id="IPR025742">
    <property type="entry name" value="CSTF2_hinge"/>
</dbReference>
<dbReference type="Pfam" id="PF14327">
    <property type="entry name" value="CSTF2_hinge"/>
    <property type="match status" value="1"/>
</dbReference>
<comment type="subcellular location">
    <subcellularLocation>
        <location evidence="1">Nucleus</location>
    </subcellularLocation>
</comment>
<evidence type="ECO:0000256" key="1">
    <source>
        <dbReference type="ARBA" id="ARBA00004123"/>
    </source>
</evidence>
<evidence type="ECO:0000256" key="3">
    <source>
        <dbReference type="SAM" id="MobiDB-lite"/>
    </source>
</evidence>
<sequence length="410" mass="43153">MKQTAIFTSYLSCLCAPSILGDSSLHQPIGQQLAASAASAMAKALGEAQTSGMSSSGPQGPSGADPLTHYLAKISRHQLSQVMTEMKALATQNGPLARQLLQSSLQLPKALFQAQIMLNMVTPQMLQMPNLRQPSLDGLEAQKPIIPPFHGQSVTQPGILAKLPDGQVSGLAQSHLIPVQPQLQHLPSAQAQHLSQAVLLGKPGVPAFSQPLGGLSVSPLTSVVTSKGLLQQIQTPSLQQDRPIAPTAGGIHSNISIQQPLSGRLPSTQRIPSAHIPGEHGAYASLSYDSAWGSQARMAQDGDHPSKRLKLEEVTSAPQAGGGAAFRTRGGLAQAADTGLPAASQMIGADGTQQPDKQALQLPQDMHKVLLEQVKSLTAEQLSLLPPEQRQQVIDLQQRLRLLEGLDAAS</sequence>
<dbReference type="InterPro" id="IPR038192">
    <property type="entry name" value="CSTF_C_sf"/>
</dbReference>
<evidence type="ECO:0000313" key="6">
    <source>
        <dbReference type="EMBL" id="CAA7405259.1"/>
    </source>
</evidence>
<proteinExistence type="predicted"/>
<gene>
    <name evidence="6" type="ORF">SI8410_11015937</name>
</gene>
<feature type="compositionally biased region" description="Low complexity" evidence="3">
    <location>
        <begin position="51"/>
        <end position="63"/>
    </location>
</feature>
<feature type="domain" description="Cleavage stimulation factor subunit 2 hinge" evidence="5">
    <location>
        <begin position="62"/>
        <end position="127"/>
    </location>
</feature>
<evidence type="ECO:0000259" key="5">
    <source>
        <dbReference type="Pfam" id="PF14327"/>
    </source>
</evidence>